<dbReference type="SUPFAM" id="SSF53822">
    <property type="entry name" value="Periplasmic binding protein-like I"/>
    <property type="match status" value="1"/>
</dbReference>
<dbReference type="EMBL" id="STGX01000023">
    <property type="protein sequence ID" value="THV22844.1"/>
    <property type="molecule type" value="Genomic_DNA"/>
</dbReference>
<gene>
    <name evidence="2" type="ORF">E9998_23410</name>
</gene>
<accession>A0A4S8P4W3</accession>
<evidence type="ECO:0000313" key="2">
    <source>
        <dbReference type="EMBL" id="THV22844.1"/>
    </source>
</evidence>
<keyword evidence="3" id="KW-1185">Reference proteome</keyword>
<dbReference type="RefSeq" id="WP_136532169.1">
    <property type="nucleotide sequence ID" value="NZ_STGX01000023.1"/>
</dbReference>
<dbReference type="Gene3D" id="3.40.50.2300">
    <property type="match status" value="2"/>
</dbReference>
<keyword evidence="1" id="KW-0472">Membrane</keyword>
<evidence type="ECO:0000256" key="1">
    <source>
        <dbReference type="SAM" id="Phobius"/>
    </source>
</evidence>
<dbReference type="Proteomes" id="UP000305792">
    <property type="component" value="Unassembled WGS sequence"/>
</dbReference>
<dbReference type="AlphaFoldDB" id="A0A4S8P4W3"/>
<organism evidence="2 3">
    <name type="scientific">Glycomyces paridis</name>
    <dbReference type="NCBI Taxonomy" id="2126555"/>
    <lineage>
        <taxon>Bacteria</taxon>
        <taxon>Bacillati</taxon>
        <taxon>Actinomycetota</taxon>
        <taxon>Actinomycetes</taxon>
        <taxon>Glycomycetales</taxon>
        <taxon>Glycomycetaceae</taxon>
        <taxon>Glycomyces</taxon>
    </lineage>
</organism>
<protein>
    <submittedName>
        <fullName evidence="2">Amino acid ABC transporter substrate-binding protein</fullName>
    </submittedName>
</protein>
<reference evidence="2 3" key="1">
    <citation type="journal article" date="2018" name="Int. J. Syst. Evol. Microbiol.">
        <title>Glycomyces paridis sp. nov., isolated from the medicinal plant Paris polyphylla.</title>
        <authorList>
            <person name="Fang X.M."/>
            <person name="Bai J.L."/>
            <person name="Su J."/>
            <person name="Zhao L.L."/>
            <person name="Liu H.Y."/>
            <person name="Ma B.P."/>
            <person name="Zhang Y.Q."/>
            <person name="Yu L.Y."/>
        </authorList>
    </citation>
    <scope>NUCLEOTIDE SEQUENCE [LARGE SCALE GENOMIC DNA]</scope>
    <source>
        <strain evidence="2 3">CPCC 204357</strain>
    </source>
</reference>
<feature type="transmembrane region" description="Helical" evidence="1">
    <location>
        <begin position="28"/>
        <end position="48"/>
    </location>
</feature>
<dbReference type="InterPro" id="IPR051010">
    <property type="entry name" value="BCAA_transport"/>
</dbReference>
<proteinExistence type="predicted"/>
<name>A0A4S8P4W3_9ACTN</name>
<keyword evidence="1" id="KW-0812">Transmembrane</keyword>
<evidence type="ECO:0000313" key="3">
    <source>
        <dbReference type="Proteomes" id="UP000305792"/>
    </source>
</evidence>
<dbReference type="CDD" id="cd06268">
    <property type="entry name" value="PBP1_ABC_transporter_LIVBP-like"/>
    <property type="match status" value="1"/>
</dbReference>
<dbReference type="PANTHER" id="PTHR30483">
    <property type="entry name" value="LEUCINE-SPECIFIC-BINDING PROTEIN"/>
    <property type="match status" value="1"/>
</dbReference>
<dbReference type="OrthoDB" id="3440574at2"/>
<sequence>MSTDQLTLRPSEGAMTWVRRRRRSRRTALAAAVAVLAGAAVYFGPILYGRWQCGGIGEDIRLMDDECIGVTDGSFVFQDQFTEVQENIKAENDWAAEQARKEGLPVVKIALLTTLTTTDDSAMSADKIQSALEGAYVALHRANRTQELGDRVRYVQLHLANEGARQTHWEAVVGDLEGMLDDEVPLVAVMGQGVSSDNTVAAAERLAAAGIPMVTGVTTADGIDHDAVDGLIRSAPSNTDFAVALHRYMESRPELESAVLVYDSTAQDRYTTTLRTAYEAELGDYISGSHQPFPGRSIETGGPEVFDPITRNICAAEPDTVLFAGREPDLKVFLEALSVRACLDRHLTVLFGVTGTDMQREDEIAEWTSAGNFEVLYAAGADPGWATGAAPAPEGFAAFQSYFTALVDSDPEALADGYAVTYHDALATAISAVRITNPWEVEAPAAVDVREHLLLLNSEQVVRGASGTLSFADNRGGNPGGKWVPVVPLPYPDDPEALPDLDTYITPSQ</sequence>
<comment type="caution">
    <text evidence="2">The sequence shown here is derived from an EMBL/GenBank/DDBJ whole genome shotgun (WGS) entry which is preliminary data.</text>
</comment>
<dbReference type="InterPro" id="IPR028082">
    <property type="entry name" value="Peripla_BP_I"/>
</dbReference>
<keyword evidence="1" id="KW-1133">Transmembrane helix</keyword>